<evidence type="ECO:0000313" key="2">
    <source>
        <dbReference type="EMBL" id="MCC8427402.1"/>
    </source>
</evidence>
<evidence type="ECO:0000259" key="1">
    <source>
        <dbReference type="Pfam" id="PF14336"/>
    </source>
</evidence>
<reference evidence="2 3" key="1">
    <citation type="submission" date="2021-11" db="EMBL/GenBank/DDBJ databases">
        <authorList>
            <person name="Lee D.-H."/>
            <person name="Kim S.-B."/>
        </authorList>
    </citation>
    <scope>NUCLEOTIDE SEQUENCE [LARGE SCALE GENOMIC DNA]</scope>
    <source>
        <strain evidence="2 3">KCTC 52223</strain>
    </source>
</reference>
<accession>A0ABS8KMU9</accession>
<name>A0ABS8KMU9_9HYPH</name>
<sequence>MSPRTSEQDRRLAAIEALVCRDLGRRTQELIDANRGGLADAARSLAAAGKVGLITGFFVPRGDVAAPETDGPVGTALLAAALAACGVPARIAVDTPNVEAVQAAVRATGENVTVDEVALGDDDAIEETARRWRQDKLSHVVAIERCGPSADGRPRNMRGVDVSPWTARLDALFEGGDWTKLAVGDGGNEIGMGKLPAGLIARHVPNGAEIACVTSCDHLVVAGVSNWGAYGLMAALAVLRPDWQAMIAKFLTAERDLAVTRATVDEAGAVDGVTALREATVDGFGPEIHGPLVDKLGRIARGEGAD</sequence>
<keyword evidence="3" id="KW-1185">Reference proteome</keyword>
<dbReference type="InterPro" id="IPR025504">
    <property type="entry name" value="GLUCM_C"/>
</dbReference>
<dbReference type="Gene3D" id="3.90.1640.20">
    <property type="entry name" value="TON_0340"/>
    <property type="match status" value="1"/>
</dbReference>
<organism evidence="2 3">
    <name type="scientific">Reyranella aquatilis</name>
    <dbReference type="NCBI Taxonomy" id="2035356"/>
    <lineage>
        <taxon>Bacteria</taxon>
        <taxon>Pseudomonadati</taxon>
        <taxon>Pseudomonadota</taxon>
        <taxon>Alphaproteobacteria</taxon>
        <taxon>Hyphomicrobiales</taxon>
        <taxon>Reyranellaceae</taxon>
        <taxon>Reyranella</taxon>
    </lineage>
</organism>
<dbReference type="PANTHER" id="PTHR32022">
    <property type="entry name" value="D-GLUTAMATE CYCLASE, MITOCHONDRIAL"/>
    <property type="match status" value="1"/>
</dbReference>
<gene>
    <name evidence="2" type="ORF">LJ725_00355</name>
</gene>
<dbReference type="Proteomes" id="UP001198862">
    <property type="component" value="Unassembled WGS sequence"/>
</dbReference>
<dbReference type="EMBL" id="JAJISD010000001">
    <property type="protein sequence ID" value="MCC8427402.1"/>
    <property type="molecule type" value="Genomic_DNA"/>
</dbReference>
<feature type="domain" description="D-glutamate cyclase-like C-terminal" evidence="1">
    <location>
        <begin position="15"/>
        <end position="296"/>
    </location>
</feature>
<comment type="caution">
    <text evidence="2">The sequence shown here is derived from an EMBL/GenBank/DDBJ whole genome shotgun (WGS) entry which is preliminary data.</text>
</comment>
<dbReference type="RefSeq" id="WP_230548640.1">
    <property type="nucleotide sequence ID" value="NZ_JAJISD010000001.1"/>
</dbReference>
<proteinExistence type="predicted"/>
<dbReference type="Pfam" id="PF14336">
    <property type="entry name" value="GLUCM-like_C"/>
    <property type="match status" value="1"/>
</dbReference>
<evidence type="ECO:0000313" key="3">
    <source>
        <dbReference type="Proteomes" id="UP001198862"/>
    </source>
</evidence>
<protein>
    <submittedName>
        <fullName evidence="2">DUF4392 domain-containing protein</fullName>
    </submittedName>
</protein>
<dbReference type="PANTHER" id="PTHR32022:SF10">
    <property type="entry name" value="D-GLUTAMATE CYCLASE, MITOCHONDRIAL"/>
    <property type="match status" value="1"/>
</dbReference>